<evidence type="ECO:0000256" key="9">
    <source>
        <dbReference type="ARBA" id="ARBA00023027"/>
    </source>
</evidence>
<dbReference type="UniPathway" id="UPA00253">
    <property type="reaction ID" value="UER00332"/>
</dbReference>
<dbReference type="GO" id="GO:0005524">
    <property type="term" value="F:ATP binding"/>
    <property type="evidence" value="ECO:0007669"/>
    <property type="project" value="UniProtKB-KW"/>
</dbReference>
<evidence type="ECO:0000313" key="13">
    <source>
        <dbReference type="EMBL" id="RZS71825.1"/>
    </source>
</evidence>
<dbReference type="EC" id="2.7.7.18" evidence="11"/>
<accession>A0A4Q7MSQ0</accession>
<comment type="pathway">
    <text evidence="2 11">Cofactor biosynthesis; NAD(+) biosynthesis; deamido-NAD(+) from nicotinate D-ribonucleotide: step 1/1.</text>
</comment>
<evidence type="ECO:0000256" key="5">
    <source>
        <dbReference type="ARBA" id="ARBA00022679"/>
    </source>
</evidence>
<dbReference type="NCBIfam" id="NF000840">
    <property type="entry name" value="PRK00071.1-3"/>
    <property type="match status" value="1"/>
</dbReference>
<evidence type="ECO:0000256" key="10">
    <source>
        <dbReference type="ARBA" id="ARBA00048721"/>
    </source>
</evidence>
<keyword evidence="5 11" id="KW-0808">Transferase</keyword>
<feature type="domain" description="Cytidyltransferase-like" evidence="12">
    <location>
        <begin position="5"/>
        <end position="163"/>
    </location>
</feature>
<comment type="caution">
    <text evidence="13">The sequence shown here is derived from an EMBL/GenBank/DDBJ whole genome shotgun (WGS) entry which is preliminary data.</text>
</comment>
<evidence type="ECO:0000256" key="4">
    <source>
        <dbReference type="ARBA" id="ARBA00022642"/>
    </source>
</evidence>
<evidence type="ECO:0000313" key="14">
    <source>
        <dbReference type="Proteomes" id="UP000293874"/>
    </source>
</evidence>
<evidence type="ECO:0000259" key="12">
    <source>
        <dbReference type="Pfam" id="PF01467"/>
    </source>
</evidence>
<keyword evidence="8 11" id="KW-0067">ATP-binding</keyword>
<dbReference type="RefSeq" id="WP_130542294.1">
    <property type="nucleotide sequence ID" value="NZ_CP042431.1"/>
</dbReference>
<comment type="function">
    <text evidence="1 11">Catalyzes the reversible adenylation of nicotinate mononucleotide (NaMN) to nicotinic acid adenine dinucleotide (NaAD).</text>
</comment>
<keyword evidence="7 11" id="KW-0547">Nucleotide-binding</keyword>
<evidence type="ECO:0000256" key="1">
    <source>
        <dbReference type="ARBA" id="ARBA00002324"/>
    </source>
</evidence>
<evidence type="ECO:0000256" key="3">
    <source>
        <dbReference type="ARBA" id="ARBA00009014"/>
    </source>
</evidence>
<keyword evidence="4 11" id="KW-0662">Pyridine nucleotide biosynthesis</keyword>
<keyword evidence="9 11" id="KW-0520">NAD</keyword>
<dbReference type="CDD" id="cd02165">
    <property type="entry name" value="NMNAT"/>
    <property type="match status" value="1"/>
</dbReference>
<dbReference type="GO" id="GO:0004515">
    <property type="term" value="F:nicotinate-nucleotide adenylyltransferase activity"/>
    <property type="evidence" value="ECO:0007669"/>
    <property type="project" value="UniProtKB-UniRule"/>
</dbReference>
<evidence type="ECO:0000256" key="8">
    <source>
        <dbReference type="ARBA" id="ARBA00022840"/>
    </source>
</evidence>
<protein>
    <recommendedName>
        <fullName evidence="11">Probable nicotinate-nucleotide adenylyltransferase</fullName>
        <ecNumber evidence="11">2.7.7.18</ecNumber>
    </recommendedName>
    <alternativeName>
        <fullName evidence="11">Deamido-NAD(+) diphosphorylase</fullName>
    </alternativeName>
    <alternativeName>
        <fullName evidence="11">Deamido-NAD(+) pyrophosphorylase</fullName>
    </alternativeName>
    <alternativeName>
        <fullName evidence="11">Nicotinate mononucleotide adenylyltransferase</fullName>
        <shortName evidence="11">NaMN adenylyltransferase</shortName>
    </alternativeName>
</protein>
<dbReference type="PANTHER" id="PTHR39321">
    <property type="entry name" value="NICOTINATE-NUCLEOTIDE ADENYLYLTRANSFERASE-RELATED"/>
    <property type="match status" value="1"/>
</dbReference>
<comment type="catalytic activity">
    <reaction evidence="10 11">
        <text>nicotinate beta-D-ribonucleotide + ATP + H(+) = deamido-NAD(+) + diphosphate</text>
        <dbReference type="Rhea" id="RHEA:22860"/>
        <dbReference type="ChEBI" id="CHEBI:15378"/>
        <dbReference type="ChEBI" id="CHEBI:30616"/>
        <dbReference type="ChEBI" id="CHEBI:33019"/>
        <dbReference type="ChEBI" id="CHEBI:57502"/>
        <dbReference type="ChEBI" id="CHEBI:58437"/>
        <dbReference type="EC" id="2.7.7.18"/>
    </reaction>
</comment>
<evidence type="ECO:0000256" key="2">
    <source>
        <dbReference type="ARBA" id="ARBA00005019"/>
    </source>
</evidence>
<evidence type="ECO:0000256" key="11">
    <source>
        <dbReference type="HAMAP-Rule" id="MF_00244"/>
    </source>
</evidence>
<dbReference type="SUPFAM" id="SSF52374">
    <property type="entry name" value="Nucleotidylyl transferase"/>
    <property type="match status" value="1"/>
</dbReference>
<dbReference type="Proteomes" id="UP000293874">
    <property type="component" value="Unassembled WGS sequence"/>
</dbReference>
<dbReference type="PANTHER" id="PTHR39321:SF3">
    <property type="entry name" value="PHOSPHOPANTETHEINE ADENYLYLTRANSFERASE"/>
    <property type="match status" value="1"/>
</dbReference>
<dbReference type="AlphaFoldDB" id="A0A4Q7MSQ0"/>
<gene>
    <name evidence="11" type="primary">nadD</name>
    <name evidence="13" type="ORF">EV199_3738</name>
</gene>
<reference evidence="13 14" key="1">
    <citation type="submission" date="2019-02" db="EMBL/GenBank/DDBJ databases">
        <title>Genomic Encyclopedia of Type Strains, Phase IV (KMG-IV): sequencing the most valuable type-strain genomes for metagenomic binning, comparative biology and taxonomic classification.</title>
        <authorList>
            <person name="Goeker M."/>
        </authorList>
    </citation>
    <scope>NUCLEOTIDE SEQUENCE [LARGE SCALE GENOMIC DNA]</scope>
    <source>
        <strain evidence="13 14">DSM 18116</strain>
    </source>
</reference>
<dbReference type="InterPro" id="IPR005248">
    <property type="entry name" value="NadD/NMNAT"/>
</dbReference>
<organism evidence="13 14">
    <name type="scientific">Pseudobacter ginsenosidimutans</name>
    <dbReference type="NCBI Taxonomy" id="661488"/>
    <lineage>
        <taxon>Bacteria</taxon>
        <taxon>Pseudomonadati</taxon>
        <taxon>Bacteroidota</taxon>
        <taxon>Chitinophagia</taxon>
        <taxon>Chitinophagales</taxon>
        <taxon>Chitinophagaceae</taxon>
        <taxon>Pseudobacter</taxon>
    </lineage>
</organism>
<dbReference type="InterPro" id="IPR004821">
    <property type="entry name" value="Cyt_trans-like"/>
</dbReference>
<dbReference type="Pfam" id="PF01467">
    <property type="entry name" value="CTP_transf_like"/>
    <property type="match status" value="1"/>
</dbReference>
<sequence>MKIGLYFGSFNPIHHGHLIIANYMVQETDLDQVWFVVSPQNPLKPSNGLLNEYHRLFLVQTAIKAEPKLKASDIEFRLPKPSYTVTTLAYLQEKYPTHQFALIMGSDSFQNLERWKNYEHILQHYPIFVYKRPGHEVSNTFGTGNINFLKAPLLEISATHIRKNIREGKSIRYLVPDQVMEEIERNNYYSS</sequence>
<dbReference type="NCBIfam" id="TIGR00482">
    <property type="entry name" value="nicotinate (nicotinamide) nucleotide adenylyltransferase"/>
    <property type="match status" value="1"/>
</dbReference>
<keyword evidence="14" id="KW-1185">Reference proteome</keyword>
<dbReference type="Gene3D" id="3.40.50.620">
    <property type="entry name" value="HUPs"/>
    <property type="match status" value="1"/>
</dbReference>
<dbReference type="InterPro" id="IPR014729">
    <property type="entry name" value="Rossmann-like_a/b/a_fold"/>
</dbReference>
<name>A0A4Q7MSQ0_9BACT</name>
<evidence type="ECO:0000256" key="6">
    <source>
        <dbReference type="ARBA" id="ARBA00022695"/>
    </source>
</evidence>
<proteinExistence type="inferred from homology"/>
<dbReference type="EMBL" id="SGXA01000002">
    <property type="protein sequence ID" value="RZS71825.1"/>
    <property type="molecule type" value="Genomic_DNA"/>
</dbReference>
<dbReference type="HAMAP" id="MF_00244">
    <property type="entry name" value="NaMN_adenylyltr"/>
    <property type="match status" value="1"/>
</dbReference>
<comment type="similarity">
    <text evidence="3 11">Belongs to the NadD family.</text>
</comment>
<dbReference type="GO" id="GO:0009435">
    <property type="term" value="P:NAD+ biosynthetic process"/>
    <property type="evidence" value="ECO:0007669"/>
    <property type="project" value="UniProtKB-UniRule"/>
</dbReference>
<dbReference type="OrthoDB" id="5295945at2"/>
<keyword evidence="6 11" id="KW-0548">Nucleotidyltransferase</keyword>
<evidence type="ECO:0000256" key="7">
    <source>
        <dbReference type="ARBA" id="ARBA00022741"/>
    </source>
</evidence>